<reference evidence="3" key="1">
    <citation type="submission" date="2023-10" db="EMBL/GenBank/DDBJ databases">
        <authorList>
            <person name="Chen Y."/>
            <person name="Shah S."/>
            <person name="Dougan E. K."/>
            <person name="Thang M."/>
            <person name="Chan C."/>
        </authorList>
    </citation>
    <scope>NUCLEOTIDE SEQUENCE [LARGE SCALE GENOMIC DNA]</scope>
</reference>
<comment type="caution">
    <text evidence="3">The sequence shown here is derived from an EMBL/GenBank/DDBJ whole genome shotgun (WGS) entry which is preliminary data.</text>
</comment>
<evidence type="ECO:0000259" key="2">
    <source>
        <dbReference type="Pfam" id="PF00291"/>
    </source>
</evidence>
<evidence type="ECO:0000313" key="4">
    <source>
        <dbReference type="Proteomes" id="UP001189429"/>
    </source>
</evidence>
<dbReference type="InterPro" id="IPR036052">
    <property type="entry name" value="TrpB-like_PALP_sf"/>
</dbReference>
<organism evidence="3 4">
    <name type="scientific">Prorocentrum cordatum</name>
    <dbReference type="NCBI Taxonomy" id="2364126"/>
    <lineage>
        <taxon>Eukaryota</taxon>
        <taxon>Sar</taxon>
        <taxon>Alveolata</taxon>
        <taxon>Dinophyceae</taxon>
        <taxon>Prorocentrales</taxon>
        <taxon>Prorocentraceae</taxon>
        <taxon>Prorocentrum</taxon>
    </lineage>
</organism>
<name>A0ABN9TUW6_9DINO</name>
<dbReference type="Proteomes" id="UP001189429">
    <property type="component" value="Unassembled WGS sequence"/>
</dbReference>
<dbReference type="Gene3D" id="3.40.50.1100">
    <property type="match status" value="2"/>
</dbReference>
<keyword evidence="4" id="KW-1185">Reference proteome</keyword>
<dbReference type="PROSITE" id="PS00901">
    <property type="entry name" value="CYS_SYNTHASE"/>
    <property type="match status" value="1"/>
</dbReference>
<dbReference type="InterPro" id="IPR001926">
    <property type="entry name" value="TrpB-like_PALP"/>
</dbReference>
<accession>A0ABN9TUW6</accession>
<proteinExistence type="predicted"/>
<dbReference type="EMBL" id="CAUYUJ010015116">
    <property type="protein sequence ID" value="CAK0850057.1"/>
    <property type="molecule type" value="Genomic_DNA"/>
</dbReference>
<dbReference type="InterPro" id="IPR001216">
    <property type="entry name" value="P-phosphate_BS"/>
</dbReference>
<gene>
    <name evidence="3" type="ORF">PCOR1329_LOCUS42598</name>
</gene>
<dbReference type="SUPFAM" id="SSF53686">
    <property type="entry name" value="Tryptophan synthase beta subunit-like PLP-dependent enzymes"/>
    <property type="match status" value="1"/>
</dbReference>
<dbReference type="PANTHER" id="PTHR10314">
    <property type="entry name" value="CYSTATHIONINE BETA-SYNTHASE"/>
    <property type="match status" value="1"/>
</dbReference>
<protein>
    <recommendedName>
        <fullName evidence="2">Tryptophan synthase beta chain-like PALP domain-containing protein</fullName>
    </recommendedName>
</protein>
<dbReference type="InterPro" id="IPR050214">
    <property type="entry name" value="Cys_Synth/Cystath_Beta-Synth"/>
</dbReference>
<dbReference type="Pfam" id="PF00291">
    <property type="entry name" value="PALP"/>
    <property type="match status" value="1"/>
</dbReference>
<evidence type="ECO:0000256" key="1">
    <source>
        <dbReference type="ARBA" id="ARBA00001933"/>
    </source>
</evidence>
<feature type="domain" description="Tryptophan synthase beta chain-like PALP" evidence="2">
    <location>
        <begin position="78"/>
        <end position="361"/>
    </location>
</feature>
<evidence type="ECO:0000313" key="3">
    <source>
        <dbReference type="EMBL" id="CAK0850057.1"/>
    </source>
</evidence>
<comment type="cofactor">
    <cofactor evidence="1">
        <name>pyridoxal 5'-phosphate</name>
        <dbReference type="ChEBI" id="CHEBI:597326"/>
    </cofactor>
</comment>
<sequence length="446" mass="48172">MFTVENYTISGNVLQNTVARLIAPVLARTLLHQNGRGVYALFQLLVASCGVATCNRVAGILAASYANRKFQAIYNNIAEGIGNTPLLATRLAEMFGFRGVVYLKLEACNPSGSIKDRSAAFMIRQAELRGELVPFSGQHVIESSSGNLAKALAMICFQRGYNFTAVCDSFGASKNKMAEAFGAIVHVVDGPPTADQVDLREARRRHCRGLCAKSPSSVYIDQYYNPDNEIAYLKTLAPEIHSQLPDLDVLSICTGTGGTSSGCSQYFREQIPEVKIIASEKEGSTMFADVSARAKCVVPDGTGYHCALPRVKKALQNGEVHEVYVVREKDAMLTSVFVSRVTGAAVGPSAGNAIFSALCHMACAQREGSTGFAKVIAICADGMQPYKDQVDEFMAKVFGADLTTDDMGDILRQRVCEVSRQCVYGEGMISPTSIAFKEQVDASRDR</sequence>